<protein>
    <recommendedName>
        <fullName evidence="2">C1q domain-containing protein</fullName>
    </recommendedName>
</protein>
<organism evidence="1">
    <name type="scientific">marine sediment metagenome</name>
    <dbReference type="NCBI Taxonomy" id="412755"/>
    <lineage>
        <taxon>unclassified sequences</taxon>
        <taxon>metagenomes</taxon>
        <taxon>ecological metagenomes</taxon>
    </lineage>
</organism>
<comment type="caution">
    <text evidence="1">The sequence shown here is derived from an EMBL/GenBank/DDBJ whole genome shotgun (WGS) entry which is preliminary data.</text>
</comment>
<gene>
    <name evidence="1" type="ORF">LCGC14_0830700</name>
</gene>
<proteinExistence type="predicted"/>
<dbReference type="EMBL" id="LAZR01002382">
    <property type="protein sequence ID" value="KKN30765.1"/>
    <property type="molecule type" value="Genomic_DNA"/>
</dbReference>
<sequence>MGGFRANPIPGLPRVIGEIPTRRSRISHPPAVHARRTGAQNVAYNTWVTVELNASDLFDTDSMHDPGSNNTRVYAMTPGIYHINGWISWVLESSGLRSIRIMRNGVSLVRQVSEQATLAIVGNDMEVNVHYNLAAGEYVELEGYQTRSGGGSLNMNTMALSMVFVAPTPLT</sequence>
<accession>A0A0F9PG32</accession>
<evidence type="ECO:0008006" key="2">
    <source>
        <dbReference type="Google" id="ProtNLM"/>
    </source>
</evidence>
<evidence type="ECO:0000313" key="1">
    <source>
        <dbReference type="EMBL" id="KKN30765.1"/>
    </source>
</evidence>
<reference evidence="1" key="1">
    <citation type="journal article" date="2015" name="Nature">
        <title>Complex archaea that bridge the gap between prokaryotes and eukaryotes.</title>
        <authorList>
            <person name="Spang A."/>
            <person name="Saw J.H."/>
            <person name="Jorgensen S.L."/>
            <person name="Zaremba-Niedzwiedzka K."/>
            <person name="Martijn J."/>
            <person name="Lind A.E."/>
            <person name="van Eijk R."/>
            <person name="Schleper C."/>
            <person name="Guy L."/>
            <person name="Ettema T.J."/>
        </authorList>
    </citation>
    <scope>NUCLEOTIDE SEQUENCE</scope>
</reference>
<dbReference type="AlphaFoldDB" id="A0A0F9PG32"/>
<name>A0A0F9PG32_9ZZZZ</name>